<evidence type="ECO:0000313" key="2">
    <source>
        <dbReference type="EMBL" id="SBW22600.1"/>
    </source>
</evidence>
<gene>
    <name evidence="2" type="ORF">FDG2_2859</name>
</gene>
<dbReference type="Proteomes" id="UP000199013">
    <property type="component" value="Unassembled WGS sequence"/>
</dbReference>
<evidence type="ECO:0000313" key="3">
    <source>
        <dbReference type="Proteomes" id="UP000199013"/>
    </source>
</evidence>
<dbReference type="EMBL" id="FLUV01001205">
    <property type="protein sequence ID" value="SBW22600.1"/>
    <property type="molecule type" value="Genomic_DNA"/>
</dbReference>
<evidence type="ECO:0000259" key="1">
    <source>
        <dbReference type="Pfam" id="PF18480"/>
    </source>
</evidence>
<reference evidence="3" key="1">
    <citation type="submission" date="2016-02" db="EMBL/GenBank/DDBJ databases">
        <authorList>
            <person name="Wibberg D."/>
        </authorList>
    </citation>
    <scope>NUCLEOTIDE SEQUENCE [LARGE SCALE GENOMIC DNA]</scope>
</reference>
<protein>
    <recommendedName>
        <fullName evidence="1">DUF5615 domain-containing protein</fullName>
    </recommendedName>
</protein>
<sequence>MSYPLLLDEMLGERIAAQLVGRGHDVVSVVADSALVSLPDDQVLAEAARQGRALVTLNVKDFLPLDAQYRASGRSHAGIVLISTKAFPQDRGFVGAVVGALDKLLRESGAVGPDQVIFLRR</sequence>
<dbReference type="Pfam" id="PF18480">
    <property type="entry name" value="DUF5615"/>
    <property type="match status" value="1"/>
</dbReference>
<dbReference type="InterPro" id="IPR041049">
    <property type="entry name" value="DUF5615"/>
</dbReference>
<feature type="domain" description="DUF5615" evidence="1">
    <location>
        <begin position="5"/>
        <end position="84"/>
    </location>
</feature>
<dbReference type="AlphaFoldDB" id="A0A1C3NYI4"/>
<accession>A0A1C3NYI4</accession>
<proteinExistence type="predicted"/>
<organism evidence="2 3">
    <name type="scientific">Candidatus Protofrankia californiensis</name>
    <dbReference type="NCBI Taxonomy" id="1839754"/>
    <lineage>
        <taxon>Bacteria</taxon>
        <taxon>Bacillati</taxon>
        <taxon>Actinomycetota</taxon>
        <taxon>Actinomycetes</taxon>
        <taxon>Frankiales</taxon>
        <taxon>Frankiaceae</taxon>
        <taxon>Protofrankia</taxon>
    </lineage>
</organism>
<keyword evidence="3" id="KW-1185">Reference proteome</keyword>
<name>A0A1C3NYI4_9ACTN</name>